<dbReference type="EMBL" id="LNQE01000331">
    <property type="protein sequence ID" value="KUG27406.1"/>
    <property type="molecule type" value="Genomic_DNA"/>
</dbReference>
<evidence type="ECO:0000313" key="1">
    <source>
        <dbReference type="EMBL" id="KUG27406.1"/>
    </source>
</evidence>
<comment type="caution">
    <text evidence="1">The sequence shown here is derived from an EMBL/GenBank/DDBJ whole genome shotgun (WGS) entry which is preliminary data.</text>
</comment>
<organism evidence="1">
    <name type="scientific">hydrocarbon metagenome</name>
    <dbReference type="NCBI Taxonomy" id="938273"/>
    <lineage>
        <taxon>unclassified sequences</taxon>
        <taxon>metagenomes</taxon>
        <taxon>ecological metagenomes</taxon>
    </lineage>
</organism>
<gene>
    <name evidence="1" type="ORF">ASZ90_002725</name>
</gene>
<dbReference type="AlphaFoldDB" id="A0A0W8G354"/>
<proteinExistence type="predicted"/>
<evidence type="ECO:0008006" key="2">
    <source>
        <dbReference type="Google" id="ProtNLM"/>
    </source>
</evidence>
<reference evidence="1" key="1">
    <citation type="journal article" date="2015" name="Proc. Natl. Acad. Sci. U.S.A.">
        <title>Networks of energetic and metabolic interactions define dynamics in microbial communities.</title>
        <authorList>
            <person name="Embree M."/>
            <person name="Liu J.K."/>
            <person name="Al-Bassam M.M."/>
            <person name="Zengler K."/>
        </authorList>
    </citation>
    <scope>NUCLEOTIDE SEQUENCE</scope>
</reference>
<sequence>MNTMLLKRLLVVAAVALLVFSLGCKRKAPVSAAPTEARIAVAPFANPRADFELLAGYLPEDAPAVSEGVPGKLDEVFTGVLASGGKARIAGPSAVAACLKAEPKETEGGRLGTLRYWQDIGRCAGVDYVVVPQVLAWREREGSAMGTTVSAAVVINFYLLDVKTGGVIKFFHFDEEQLALADNLLDAKKFIDRKGRWLTAYELAAEGMRAAVTEFGL</sequence>
<dbReference type="PROSITE" id="PS51257">
    <property type="entry name" value="PROKAR_LIPOPROTEIN"/>
    <property type="match status" value="1"/>
</dbReference>
<accession>A0A0W8G354</accession>
<name>A0A0W8G354_9ZZZZ</name>
<protein>
    <recommendedName>
        <fullName evidence="2">Lipoprotein</fullName>
    </recommendedName>
</protein>